<evidence type="ECO:0000313" key="1">
    <source>
        <dbReference type="EMBL" id="GAA0852136.1"/>
    </source>
</evidence>
<evidence type="ECO:0000313" key="2">
    <source>
        <dbReference type="Proteomes" id="UP001500359"/>
    </source>
</evidence>
<comment type="caution">
    <text evidence="1">The sequence shown here is derived from an EMBL/GenBank/DDBJ whole genome shotgun (WGS) entry which is preliminary data.</text>
</comment>
<proteinExistence type="predicted"/>
<organism evidence="1 2">
    <name type="scientific">Aliiglaciecola litoralis</name>
    <dbReference type="NCBI Taxonomy" id="582857"/>
    <lineage>
        <taxon>Bacteria</taxon>
        <taxon>Pseudomonadati</taxon>
        <taxon>Pseudomonadota</taxon>
        <taxon>Gammaproteobacteria</taxon>
        <taxon>Alteromonadales</taxon>
        <taxon>Alteromonadaceae</taxon>
        <taxon>Aliiglaciecola</taxon>
    </lineage>
</organism>
<reference evidence="2" key="1">
    <citation type="journal article" date="2019" name="Int. J. Syst. Evol. Microbiol.">
        <title>The Global Catalogue of Microorganisms (GCM) 10K type strain sequencing project: providing services to taxonomists for standard genome sequencing and annotation.</title>
        <authorList>
            <consortium name="The Broad Institute Genomics Platform"/>
            <consortium name="The Broad Institute Genome Sequencing Center for Infectious Disease"/>
            <person name="Wu L."/>
            <person name="Ma J."/>
        </authorList>
    </citation>
    <scope>NUCLEOTIDE SEQUENCE [LARGE SCALE GENOMIC DNA]</scope>
    <source>
        <strain evidence="2">JCM 15896</strain>
    </source>
</reference>
<gene>
    <name evidence="1" type="ORF">GCM10009114_01300</name>
</gene>
<name>A0ABP3WRL6_9ALTE</name>
<dbReference type="Proteomes" id="UP001500359">
    <property type="component" value="Unassembled WGS sequence"/>
</dbReference>
<accession>A0ABP3WRL6</accession>
<sequence>MILIVVYSLNQEKSPILYHNQCYLESVSCELSLEGTDVVVDVTPFPVRIEEMIAINIKHANQYVLKQVWVEGTNMFMGKLPVHISNSDTINDRVKHSGEFFIGACSEPNMRWKLVFDLTDIESGQSQTMSVFFQTKRS</sequence>
<protein>
    <submittedName>
        <fullName evidence="1">Uncharacterized protein</fullName>
    </submittedName>
</protein>
<keyword evidence="2" id="KW-1185">Reference proteome</keyword>
<dbReference type="EMBL" id="BAAAFD010000001">
    <property type="protein sequence ID" value="GAA0852136.1"/>
    <property type="molecule type" value="Genomic_DNA"/>
</dbReference>